<dbReference type="Pfam" id="PF00482">
    <property type="entry name" value="T2SSF"/>
    <property type="match status" value="1"/>
</dbReference>
<dbReference type="Proteomes" id="UP000297025">
    <property type="component" value="Chromosome"/>
</dbReference>
<feature type="transmembrane region" description="Helical" evidence="7">
    <location>
        <begin position="102"/>
        <end position="122"/>
    </location>
</feature>
<evidence type="ECO:0000256" key="3">
    <source>
        <dbReference type="ARBA" id="ARBA00022692"/>
    </source>
</evidence>
<dbReference type="InterPro" id="IPR018076">
    <property type="entry name" value="T2SS_GspF_dom"/>
</dbReference>
<evidence type="ECO:0000256" key="5">
    <source>
        <dbReference type="ARBA" id="ARBA00023136"/>
    </source>
</evidence>
<evidence type="ECO:0000256" key="6">
    <source>
        <dbReference type="SAM" id="MobiDB-lite"/>
    </source>
</evidence>
<evidence type="ECO:0000256" key="1">
    <source>
        <dbReference type="ARBA" id="ARBA00004651"/>
    </source>
</evidence>
<feature type="domain" description="Type II secretion system protein GspF" evidence="8">
    <location>
        <begin position="169"/>
        <end position="296"/>
    </location>
</feature>
<evidence type="ECO:0000256" key="4">
    <source>
        <dbReference type="ARBA" id="ARBA00022989"/>
    </source>
</evidence>
<organism evidence="9 10">
    <name type="scientific">Nocardioides daphniae</name>
    <dbReference type="NCBI Taxonomy" id="402297"/>
    <lineage>
        <taxon>Bacteria</taxon>
        <taxon>Bacillati</taxon>
        <taxon>Actinomycetota</taxon>
        <taxon>Actinomycetes</taxon>
        <taxon>Propionibacteriales</taxon>
        <taxon>Nocardioidaceae</taxon>
        <taxon>Nocardioides</taxon>
    </lineage>
</organism>
<evidence type="ECO:0000313" key="9">
    <source>
        <dbReference type="EMBL" id="QCC76002.1"/>
    </source>
</evidence>
<keyword evidence="2" id="KW-1003">Cell membrane</keyword>
<dbReference type="OrthoDB" id="5243064at2"/>
<keyword evidence="4 7" id="KW-1133">Transmembrane helix</keyword>
<feature type="transmembrane region" description="Helical" evidence="7">
    <location>
        <begin position="278"/>
        <end position="296"/>
    </location>
</feature>
<feature type="transmembrane region" description="Helical" evidence="7">
    <location>
        <begin position="368"/>
        <end position="388"/>
    </location>
</feature>
<reference evidence="9 10" key="1">
    <citation type="journal article" date="2008" name="Int. J. Syst. Evol. Microbiol.">
        <title>Nocardioides daphniae sp. nov., isolated from Daphnia cucullata (Crustacea: Cladocera).</title>
        <authorList>
            <person name="Toth E.M."/>
            <person name="Keki Z."/>
            <person name="Homonnay Z.G."/>
            <person name="Borsodi A.K."/>
            <person name="Marialigeti K."/>
            <person name="Schumann P."/>
        </authorList>
    </citation>
    <scope>NUCLEOTIDE SEQUENCE [LARGE SCALE GENOMIC DNA]</scope>
    <source>
        <strain evidence="9 10">JCM 16608</strain>
    </source>
</reference>
<proteinExistence type="predicted"/>
<dbReference type="AlphaFoldDB" id="A0A4P7U702"/>
<feature type="region of interest" description="Disordered" evidence="6">
    <location>
        <begin position="300"/>
        <end position="326"/>
    </location>
</feature>
<dbReference type="PANTHER" id="PTHR35007:SF1">
    <property type="entry name" value="PILUS ASSEMBLY PROTEIN"/>
    <property type="match status" value="1"/>
</dbReference>
<protein>
    <recommendedName>
        <fullName evidence="8">Type II secretion system protein GspF domain-containing protein</fullName>
    </recommendedName>
</protein>
<accession>A0A4P7U702</accession>
<keyword evidence="3 7" id="KW-0812">Transmembrane</keyword>
<dbReference type="EMBL" id="CP038462">
    <property type="protein sequence ID" value="QCC76002.1"/>
    <property type="molecule type" value="Genomic_DNA"/>
</dbReference>
<name>A0A4P7U702_9ACTN</name>
<gene>
    <name evidence="9" type="ORF">E2C04_00185</name>
</gene>
<sequence length="396" mass="42678">MTGLQVALASGTLLGLALALLVWRLAPSDPDLVDALDRLSPDHVVPRRSAGLDDAGGDAGSAVDRIGLWAMKNLPGGAWAHTPRKDLAILQISEARFYGEKVVWAMLGLIMPPLLAGFFTMIGLPLPFAIPTLGSLALAALFWFMPNYNATDEAKKARIEFNRALGAYIDMVATGVRDGSSGQQALRSAAEVGDTWVFKRIESELRRARYMTRAPWDSLHGLADELGVPELDDLADIMQQSGQDGAQIYNNLRARAAALRSAMLSAELGKANAASERMYIPASLLGIVFMAILVTPRCSDSPPDAPNTDPTHGRVAQDRQPNNQGRNNPMLKLFIALQLAVLTVRASLEDRVTRHRDERGSVTIQEVLWAVAAIAIVGIVVAAIRAFVTSESGKIK</sequence>
<feature type="transmembrane region" description="Helical" evidence="7">
    <location>
        <begin position="128"/>
        <end position="148"/>
    </location>
</feature>
<evidence type="ECO:0000259" key="8">
    <source>
        <dbReference type="Pfam" id="PF00482"/>
    </source>
</evidence>
<keyword evidence="5 7" id="KW-0472">Membrane</keyword>
<comment type="subcellular location">
    <subcellularLocation>
        <location evidence="1">Cell membrane</location>
        <topology evidence="1">Multi-pass membrane protein</topology>
    </subcellularLocation>
</comment>
<dbReference type="PANTHER" id="PTHR35007">
    <property type="entry name" value="INTEGRAL MEMBRANE PROTEIN-RELATED"/>
    <property type="match status" value="1"/>
</dbReference>
<dbReference type="RefSeq" id="WP_135831052.1">
    <property type="nucleotide sequence ID" value="NZ_CP038462.1"/>
</dbReference>
<dbReference type="KEGG" id="ndp:E2C04_00185"/>
<evidence type="ECO:0000256" key="7">
    <source>
        <dbReference type="SAM" id="Phobius"/>
    </source>
</evidence>
<feature type="transmembrane region" description="Helical" evidence="7">
    <location>
        <begin position="6"/>
        <end position="26"/>
    </location>
</feature>
<evidence type="ECO:0000313" key="10">
    <source>
        <dbReference type="Proteomes" id="UP000297025"/>
    </source>
</evidence>
<dbReference type="GO" id="GO:0005886">
    <property type="term" value="C:plasma membrane"/>
    <property type="evidence" value="ECO:0007669"/>
    <property type="project" value="UniProtKB-SubCell"/>
</dbReference>
<evidence type="ECO:0000256" key="2">
    <source>
        <dbReference type="ARBA" id="ARBA00022475"/>
    </source>
</evidence>